<keyword evidence="2" id="KW-1185">Reference proteome</keyword>
<dbReference type="InterPro" id="IPR014985">
    <property type="entry name" value="WbqC"/>
</dbReference>
<evidence type="ECO:0000313" key="2">
    <source>
        <dbReference type="Proteomes" id="UP000627446"/>
    </source>
</evidence>
<dbReference type="Proteomes" id="UP000627446">
    <property type="component" value="Unassembled WGS sequence"/>
</dbReference>
<sequence length="241" mass="27888">MKSIAVMQPYFLPYIGYFQLIAAVDRFVLFDDVQFIKRGWVHRNRILLNGEAHLFTLPVKNAPQRAQINEVELVGDVVRVSKILKMIGQSYKDAPYFQEVYPVVESIFLNSTNHLVEFIIYSLQVMMQLLDIQTELICSSAHFHNQHLHAEPRILDICKLERAGRYVNLPGGIDLYNKTNFSAQEIQLEFIKPQLNSYLQKHNLGKKGTVSEFVPGLSIIDVMMYNPISEIKKMLLQRDFI</sequence>
<evidence type="ECO:0000313" key="1">
    <source>
        <dbReference type="EMBL" id="MBC3880291.1"/>
    </source>
</evidence>
<name>A0A923KRJ8_9BURK</name>
<organism evidence="1 2">
    <name type="scientific">Undibacterium nitidum</name>
    <dbReference type="NCBI Taxonomy" id="2762298"/>
    <lineage>
        <taxon>Bacteria</taxon>
        <taxon>Pseudomonadati</taxon>
        <taxon>Pseudomonadota</taxon>
        <taxon>Betaproteobacteria</taxon>
        <taxon>Burkholderiales</taxon>
        <taxon>Oxalobacteraceae</taxon>
        <taxon>Undibacterium</taxon>
    </lineage>
</organism>
<dbReference type="AlphaFoldDB" id="A0A923KRJ8"/>
<proteinExistence type="predicted"/>
<accession>A0A923KRJ8</accession>
<dbReference type="Pfam" id="PF08889">
    <property type="entry name" value="WbqC"/>
    <property type="match status" value="1"/>
</dbReference>
<dbReference type="RefSeq" id="WP_186915186.1">
    <property type="nucleotide sequence ID" value="NZ_JACOFZ010000001.1"/>
</dbReference>
<protein>
    <submittedName>
        <fullName evidence="1">WbqC family protein</fullName>
    </submittedName>
</protein>
<dbReference type="EMBL" id="JACOFZ010000001">
    <property type="protein sequence ID" value="MBC3880291.1"/>
    <property type="molecule type" value="Genomic_DNA"/>
</dbReference>
<gene>
    <name evidence="1" type="ORF">H8K36_02800</name>
</gene>
<comment type="caution">
    <text evidence="1">The sequence shown here is derived from an EMBL/GenBank/DDBJ whole genome shotgun (WGS) entry which is preliminary data.</text>
</comment>
<reference evidence="1" key="1">
    <citation type="submission" date="2020-08" db="EMBL/GenBank/DDBJ databases">
        <title>Novel species isolated from subtropical streams in China.</title>
        <authorList>
            <person name="Lu H."/>
        </authorList>
    </citation>
    <scope>NUCLEOTIDE SEQUENCE</scope>
    <source>
        <strain evidence="1">LX22W</strain>
    </source>
</reference>